<name>A0ABV9UZD0_9ACTN</name>
<evidence type="ECO:0000259" key="1">
    <source>
        <dbReference type="Pfam" id="PF16640"/>
    </source>
</evidence>
<organism evidence="2 3">
    <name type="scientific">Streptomyces mauvecolor</name>
    <dbReference type="NCBI Taxonomy" id="58345"/>
    <lineage>
        <taxon>Bacteria</taxon>
        <taxon>Bacillati</taxon>
        <taxon>Actinomycetota</taxon>
        <taxon>Actinomycetes</taxon>
        <taxon>Kitasatosporales</taxon>
        <taxon>Streptomycetaceae</taxon>
        <taxon>Streptomyces</taxon>
    </lineage>
</organism>
<dbReference type="InterPro" id="IPR013783">
    <property type="entry name" value="Ig-like_fold"/>
</dbReference>
<dbReference type="EMBL" id="JBHSIZ010000045">
    <property type="protein sequence ID" value="MFC4961249.1"/>
    <property type="molecule type" value="Genomic_DNA"/>
</dbReference>
<feature type="domain" description="Bacterial Ig-like" evidence="1">
    <location>
        <begin position="4"/>
        <end position="65"/>
    </location>
</feature>
<evidence type="ECO:0000313" key="3">
    <source>
        <dbReference type="Proteomes" id="UP001595834"/>
    </source>
</evidence>
<dbReference type="Pfam" id="PF16640">
    <property type="entry name" value="Big_3_5"/>
    <property type="match status" value="1"/>
</dbReference>
<sequence>MASADPGAGTPTGSVAFSDRTTMLATVPLNNGQATFSTTKFQPGDHAITATYSGDPVFTASTTGAPAIATVGFSRPCITDHDGPLTVAADQSLCIAPGGRQNGPVELRPGGAPALSGTEINGPVSSDGALAVTICHSTLDGPVILTSTSGFMLLGDGEGVDCRGNTFRPPLTLDRNTGGLEVSSTTMSAPVTINDNSGSGLLPEALVPEFEGNRVGAPLHCAGNLPNLRKSGNTLNEPHIGQCK</sequence>
<proteinExistence type="predicted"/>
<protein>
    <submittedName>
        <fullName evidence="2">Ig-like domain-containing protein</fullName>
    </submittedName>
</protein>
<dbReference type="InterPro" id="IPR032109">
    <property type="entry name" value="Big_3_5"/>
</dbReference>
<dbReference type="Proteomes" id="UP001595834">
    <property type="component" value="Unassembled WGS sequence"/>
</dbReference>
<gene>
    <name evidence="2" type="ORF">ACFPFX_33665</name>
</gene>
<dbReference type="Gene3D" id="2.60.40.10">
    <property type="entry name" value="Immunoglobulins"/>
    <property type="match status" value="1"/>
</dbReference>
<evidence type="ECO:0000313" key="2">
    <source>
        <dbReference type="EMBL" id="MFC4961249.1"/>
    </source>
</evidence>
<reference evidence="3" key="1">
    <citation type="journal article" date="2019" name="Int. J. Syst. Evol. Microbiol.">
        <title>The Global Catalogue of Microorganisms (GCM) 10K type strain sequencing project: providing services to taxonomists for standard genome sequencing and annotation.</title>
        <authorList>
            <consortium name="The Broad Institute Genomics Platform"/>
            <consortium name="The Broad Institute Genome Sequencing Center for Infectious Disease"/>
            <person name="Wu L."/>
            <person name="Ma J."/>
        </authorList>
    </citation>
    <scope>NUCLEOTIDE SEQUENCE [LARGE SCALE GENOMIC DNA]</scope>
    <source>
        <strain evidence="3">CCM 7224</strain>
    </source>
</reference>
<accession>A0ABV9UZD0</accession>
<keyword evidence="3" id="KW-1185">Reference proteome</keyword>
<dbReference type="RefSeq" id="WP_344377980.1">
    <property type="nucleotide sequence ID" value="NZ_BAAASQ010000019.1"/>
</dbReference>
<comment type="caution">
    <text evidence="2">The sequence shown here is derived from an EMBL/GenBank/DDBJ whole genome shotgun (WGS) entry which is preliminary data.</text>
</comment>